<name>A0A059B3X0_EUCGR</name>
<protein>
    <submittedName>
        <fullName evidence="1">Uncharacterized protein</fullName>
    </submittedName>
</protein>
<proteinExistence type="predicted"/>
<evidence type="ECO:0000313" key="1">
    <source>
        <dbReference type="EMBL" id="KCW60823.1"/>
    </source>
</evidence>
<sequence length="98" mass="11349">MGKHAFDTQVKLHSVCNMFVFSRERAVHTHVGMASFDTTLLTTRRTNIKAVRIKILSMHWTWLLHVWHSILTNSQKAMQSEFHDLFPMNVTGTVPKSQ</sequence>
<organism evidence="1">
    <name type="scientific">Eucalyptus grandis</name>
    <name type="common">Flooded gum</name>
    <dbReference type="NCBI Taxonomy" id="71139"/>
    <lineage>
        <taxon>Eukaryota</taxon>
        <taxon>Viridiplantae</taxon>
        <taxon>Streptophyta</taxon>
        <taxon>Embryophyta</taxon>
        <taxon>Tracheophyta</taxon>
        <taxon>Spermatophyta</taxon>
        <taxon>Magnoliopsida</taxon>
        <taxon>eudicotyledons</taxon>
        <taxon>Gunneridae</taxon>
        <taxon>Pentapetalae</taxon>
        <taxon>rosids</taxon>
        <taxon>malvids</taxon>
        <taxon>Myrtales</taxon>
        <taxon>Myrtaceae</taxon>
        <taxon>Myrtoideae</taxon>
        <taxon>Eucalypteae</taxon>
        <taxon>Eucalyptus</taxon>
    </lineage>
</organism>
<dbReference type="Gramene" id="KCW60823">
    <property type="protein sequence ID" value="KCW60823"/>
    <property type="gene ID" value="EUGRSUZ_H03561"/>
</dbReference>
<reference evidence="1" key="1">
    <citation type="submission" date="2013-07" db="EMBL/GenBank/DDBJ databases">
        <title>The genome of Eucalyptus grandis.</title>
        <authorList>
            <person name="Schmutz J."/>
            <person name="Hayes R."/>
            <person name="Myburg A."/>
            <person name="Tuskan G."/>
            <person name="Grattapaglia D."/>
            <person name="Rokhsar D.S."/>
        </authorList>
    </citation>
    <scope>NUCLEOTIDE SEQUENCE</scope>
    <source>
        <tissue evidence="1">Leaf extractions</tissue>
    </source>
</reference>
<dbReference type="AlphaFoldDB" id="A0A059B3X0"/>
<dbReference type="InParanoid" id="A0A059B3X0"/>
<dbReference type="EMBL" id="KK198760">
    <property type="protein sequence ID" value="KCW60823.1"/>
    <property type="molecule type" value="Genomic_DNA"/>
</dbReference>
<accession>A0A059B3X0</accession>
<gene>
    <name evidence="1" type="ORF">EUGRSUZ_H03561</name>
</gene>